<keyword evidence="4" id="KW-0963">Cytoplasm</keyword>
<evidence type="ECO:0000256" key="8">
    <source>
        <dbReference type="ARBA" id="ARBA00022741"/>
    </source>
</evidence>
<proteinExistence type="inferred from homology"/>
<organism evidence="13 14">
    <name type="scientific">Gaopeijia maritima</name>
    <dbReference type="NCBI Taxonomy" id="3119007"/>
    <lineage>
        <taxon>Bacteria</taxon>
        <taxon>Pseudomonadati</taxon>
        <taxon>Gemmatimonadota</taxon>
        <taxon>Longimicrobiia</taxon>
        <taxon>Gaopeijiales</taxon>
        <taxon>Gaopeijiaceae</taxon>
        <taxon>Gaopeijia</taxon>
    </lineage>
</organism>
<dbReference type="Proteomes" id="UP001484239">
    <property type="component" value="Unassembled WGS sequence"/>
</dbReference>
<dbReference type="EMBL" id="JBBHLI010000004">
    <property type="protein sequence ID" value="MEK9501079.1"/>
    <property type="molecule type" value="Genomic_DNA"/>
</dbReference>
<dbReference type="InterPro" id="IPR050156">
    <property type="entry name" value="TC-AMP_synthase_SUA5"/>
</dbReference>
<dbReference type="PANTHER" id="PTHR17490:SF16">
    <property type="entry name" value="THREONYLCARBAMOYL-AMP SYNTHASE"/>
    <property type="match status" value="1"/>
</dbReference>
<dbReference type="SUPFAM" id="SSF55821">
    <property type="entry name" value="YrdC/RibB"/>
    <property type="match status" value="1"/>
</dbReference>
<comment type="catalytic activity">
    <reaction evidence="11">
        <text>L-threonine + hydrogencarbonate + ATP = L-threonylcarbamoyladenylate + diphosphate + H2O</text>
        <dbReference type="Rhea" id="RHEA:36407"/>
        <dbReference type="ChEBI" id="CHEBI:15377"/>
        <dbReference type="ChEBI" id="CHEBI:17544"/>
        <dbReference type="ChEBI" id="CHEBI:30616"/>
        <dbReference type="ChEBI" id="CHEBI:33019"/>
        <dbReference type="ChEBI" id="CHEBI:57926"/>
        <dbReference type="ChEBI" id="CHEBI:73682"/>
        <dbReference type="EC" id="2.7.7.87"/>
    </reaction>
</comment>
<dbReference type="NCBIfam" id="TIGR00057">
    <property type="entry name" value="L-threonylcarbamoyladenylate synthase"/>
    <property type="match status" value="1"/>
</dbReference>
<dbReference type="EC" id="2.7.7.87" evidence="3"/>
<keyword evidence="9" id="KW-0067">ATP-binding</keyword>
<evidence type="ECO:0000256" key="11">
    <source>
        <dbReference type="ARBA" id="ARBA00048366"/>
    </source>
</evidence>
<evidence type="ECO:0000259" key="12">
    <source>
        <dbReference type="PROSITE" id="PS51163"/>
    </source>
</evidence>
<gene>
    <name evidence="13" type="ORF">WI372_08830</name>
</gene>
<comment type="similarity">
    <text evidence="2">Belongs to the SUA5 family.</text>
</comment>
<dbReference type="InterPro" id="IPR017945">
    <property type="entry name" value="DHBP_synth_RibB-like_a/b_dom"/>
</dbReference>
<sequence>MKRIDVRGLEGAALSEALAPVVDHLAGGGLIGYPTATVYGFGGAASSSAVERLARLKGRDPDRPFLLLVPDRDPLEALEWTPSARALAAGFWPGPLTLVLGDRAGALPAVVRSRQGGVAVRRSGHPVVRALLARAGHPITSTSANPPGAAPAIDADGCEAAWRAFGDGGEGLVIDAGPLPPSAASTIVDCLGEVPVVLREGAISVDELRRVVPELLSTAPHP</sequence>
<evidence type="ECO:0000256" key="2">
    <source>
        <dbReference type="ARBA" id="ARBA00007663"/>
    </source>
</evidence>
<keyword evidence="7 13" id="KW-0548">Nucleotidyltransferase</keyword>
<keyword evidence="14" id="KW-1185">Reference proteome</keyword>
<evidence type="ECO:0000256" key="4">
    <source>
        <dbReference type="ARBA" id="ARBA00022490"/>
    </source>
</evidence>
<evidence type="ECO:0000256" key="1">
    <source>
        <dbReference type="ARBA" id="ARBA00004496"/>
    </source>
</evidence>
<dbReference type="Pfam" id="PF01300">
    <property type="entry name" value="Sua5_yciO_yrdC"/>
    <property type="match status" value="1"/>
</dbReference>
<keyword evidence="8" id="KW-0547">Nucleotide-binding</keyword>
<comment type="subcellular location">
    <subcellularLocation>
        <location evidence="1">Cytoplasm</location>
    </subcellularLocation>
</comment>
<evidence type="ECO:0000313" key="14">
    <source>
        <dbReference type="Proteomes" id="UP001484239"/>
    </source>
</evidence>
<dbReference type="InterPro" id="IPR006070">
    <property type="entry name" value="Sua5-like_dom"/>
</dbReference>
<dbReference type="Gene3D" id="3.90.870.10">
    <property type="entry name" value="DHBP synthase"/>
    <property type="match status" value="1"/>
</dbReference>
<evidence type="ECO:0000256" key="9">
    <source>
        <dbReference type="ARBA" id="ARBA00022840"/>
    </source>
</evidence>
<evidence type="ECO:0000313" key="13">
    <source>
        <dbReference type="EMBL" id="MEK9501079.1"/>
    </source>
</evidence>
<evidence type="ECO:0000256" key="5">
    <source>
        <dbReference type="ARBA" id="ARBA00022679"/>
    </source>
</evidence>
<comment type="caution">
    <text evidence="13">The sequence shown here is derived from an EMBL/GenBank/DDBJ whole genome shotgun (WGS) entry which is preliminary data.</text>
</comment>
<evidence type="ECO:0000256" key="3">
    <source>
        <dbReference type="ARBA" id="ARBA00012584"/>
    </source>
</evidence>
<protein>
    <recommendedName>
        <fullName evidence="10">L-threonylcarbamoyladenylate synthase</fullName>
        <ecNumber evidence="3">2.7.7.87</ecNumber>
    </recommendedName>
    <alternativeName>
        <fullName evidence="10">L-threonylcarbamoyladenylate synthase</fullName>
    </alternativeName>
</protein>
<dbReference type="PROSITE" id="PS51163">
    <property type="entry name" value="YRDC"/>
    <property type="match status" value="1"/>
</dbReference>
<name>A0ABU9EAE5_9BACT</name>
<evidence type="ECO:0000256" key="10">
    <source>
        <dbReference type="ARBA" id="ARBA00029774"/>
    </source>
</evidence>
<dbReference type="PANTHER" id="PTHR17490">
    <property type="entry name" value="SUA5"/>
    <property type="match status" value="1"/>
</dbReference>
<dbReference type="GO" id="GO:0061710">
    <property type="term" value="F:L-threonylcarbamoyladenylate synthase"/>
    <property type="evidence" value="ECO:0007669"/>
    <property type="project" value="UniProtKB-EC"/>
</dbReference>
<dbReference type="RefSeq" id="WP_405277107.1">
    <property type="nucleotide sequence ID" value="NZ_JBBHLI010000004.1"/>
</dbReference>
<feature type="domain" description="YrdC-like" evidence="12">
    <location>
        <begin position="15"/>
        <end position="203"/>
    </location>
</feature>
<keyword evidence="6" id="KW-0819">tRNA processing</keyword>
<evidence type="ECO:0000256" key="6">
    <source>
        <dbReference type="ARBA" id="ARBA00022694"/>
    </source>
</evidence>
<reference evidence="13 14" key="1">
    <citation type="submission" date="2024-02" db="EMBL/GenBank/DDBJ databases">
        <title>A novel Gemmatimonadota bacterium.</title>
        <authorList>
            <person name="Du Z.-J."/>
            <person name="Ye Y.-Q."/>
        </authorList>
    </citation>
    <scope>NUCLEOTIDE SEQUENCE [LARGE SCALE GENOMIC DNA]</scope>
    <source>
        <strain evidence="13 14">DH-20</strain>
    </source>
</reference>
<evidence type="ECO:0000256" key="7">
    <source>
        <dbReference type="ARBA" id="ARBA00022695"/>
    </source>
</evidence>
<keyword evidence="5 13" id="KW-0808">Transferase</keyword>
<accession>A0ABU9EAE5</accession>